<sequence length="70" mass="7349">MSRSVPPTPTSPGIGPLLSVSPVPSPKLSRGMTPSPPFPRLPIIHSTTAPASMTVQFRGKGQWGRFALPS</sequence>
<proteinExistence type="predicted"/>
<reference evidence="2" key="1">
    <citation type="journal article" date="2023" name="Mol. Phylogenet. Evol.">
        <title>Genome-scale phylogeny and comparative genomics of the fungal order Sordariales.</title>
        <authorList>
            <person name="Hensen N."/>
            <person name="Bonometti L."/>
            <person name="Westerberg I."/>
            <person name="Brannstrom I.O."/>
            <person name="Guillou S."/>
            <person name="Cros-Aarteil S."/>
            <person name="Calhoun S."/>
            <person name="Haridas S."/>
            <person name="Kuo A."/>
            <person name="Mondo S."/>
            <person name="Pangilinan J."/>
            <person name="Riley R."/>
            <person name="LaButti K."/>
            <person name="Andreopoulos B."/>
            <person name="Lipzen A."/>
            <person name="Chen C."/>
            <person name="Yan M."/>
            <person name="Daum C."/>
            <person name="Ng V."/>
            <person name="Clum A."/>
            <person name="Steindorff A."/>
            <person name="Ohm R.A."/>
            <person name="Martin F."/>
            <person name="Silar P."/>
            <person name="Natvig D.O."/>
            <person name="Lalanne C."/>
            <person name="Gautier V."/>
            <person name="Ament-Velasquez S.L."/>
            <person name="Kruys A."/>
            <person name="Hutchinson M.I."/>
            <person name="Powell A.J."/>
            <person name="Barry K."/>
            <person name="Miller A.N."/>
            <person name="Grigoriev I.V."/>
            <person name="Debuchy R."/>
            <person name="Gladieux P."/>
            <person name="Hiltunen Thoren M."/>
            <person name="Johannesson H."/>
        </authorList>
    </citation>
    <scope>NUCLEOTIDE SEQUENCE</scope>
    <source>
        <strain evidence="2">CBS 757.83</strain>
    </source>
</reference>
<evidence type="ECO:0000313" key="2">
    <source>
        <dbReference type="EMBL" id="KAK4099877.1"/>
    </source>
</evidence>
<comment type="caution">
    <text evidence="2">The sequence shown here is derived from an EMBL/GenBank/DDBJ whole genome shotgun (WGS) entry which is preliminary data.</text>
</comment>
<accession>A0AAN6Q2Q5</accession>
<reference evidence="2" key="2">
    <citation type="submission" date="2023-05" db="EMBL/GenBank/DDBJ databases">
        <authorList>
            <consortium name="Lawrence Berkeley National Laboratory"/>
            <person name="Steindorff A."/>
            <person name="Hensen N."/>
            <person name="Bonometti L."/>
            <person name="Westerberg I."/>
            <person name="Brannstrom I.O."/>
            <person name="Guillou S."/>
            <person name="Cros-Aarteil S."/>
            <person name="Calhoun S."/>
            <person name="Haridas S."/>
            <person name="Kuo A."/>
            <person name="Mondo S."/>
            <person name="Pangilinan J."/>
            <person name="Riley R."/>
            <person name="Labutti K."/>
            <person name="Andreopoulos B."/>
            <person name="Lipzen A."/>
            <person name="Chen C."/>
            <person name="Yanf M."/>
            <person name="Daum C."/>
            <person name="Ng V."/>
            <person name="Clum A."/>
            <person name="Ohm R."/>
            <person name="Martin F."/>
            <person name="Silar P."/>
            <person name="Natvig D."/>
            <person name="Lalanne C."/>
            <person name="Gautier V."/>
            <person name="Ament-Velasquez S.L."/>
            <person name="Kruys A."/>
            <person name="Hutchinson M.I."/>
            <person name="Powell A.J."/>
            <person name="Barry K."/>
            <person name="Miller A.N."/>
            <person name="Grigoriev I.V."/>
            <person name="Debuchy R."/>
            <person name="Gladieux P."/>
            <person name="Thoren M.H."/>
            <person name="Johannesson H."/>
        </authorList>
    </citation>
    <scope>NUCLEOTIDE SEQUENCE</scope>
    <source>
        <strain evidence="2">CBS 757.83</strain>
    </source>
</reference>
<dbReference type="AlphaFoldDB" id="A0AAN6Q2Q5"/>
<feature type="compositionally biased region" description="Low complexity" evidence="1">
    <location>
        <begin position="16"/>
        <end position="29"/>
    </location>
</feature>
<feature type="region of interest" description="Disordered" evidence="1">
    <location>
        <begin position="1"/>
        <end position="44"/>
    </location>
</feature>
<dbReference type="EMBL" id="MU863645">
    <property type="protein sequence ID" value="KAK4099877.1"/>
    <property type="molecule type" value="Genomic_DNA"/>
</dbReference>
<evidence type="ECO:0000313" key="3">
    <source>
        <dbReference type="Proteomes" id="UP001305647"/>
    </source>
</evidence>
<name>A0AAN6Q2Q5_9PEZI</name>
<feature type="compositionally biased region" description="Pro residues" evidence="1">
    <location>
        <begin position="1"/>
        <end position="10"/>
    </location>
</feature>
<organism evidence="2 3">
    <name type="scientific">Parathielavia hyrcaniae</name>
    <dbReference type="NCBI Taxonomy" id="113614"/>
    <lineage>
        <taxon>Eukaryota</taxon>
        <taxon>Fungi</taxon>
        <taxon>Dikarya</taxon>
        <taxon>Ascomycota</taxon>
        <taxon>Pezizomycotina</taxon>
        <taxon>Sordariomycetes</taxon>
        <taxon>Sordariomycetidae</taxon>
        <taxon>Sordariales</taxon>
        <taxon>Chaetomiaceae</taxon>
        <taxon>Parathielavia</taxon>
    </lineage>
</organism>
<dbReference type="Proteomes" id="UP001305647">
    <property type="component" value="Unassembled WGS sequence"/>
</dbReference>
<evidence type="ECO:0000256" key="1">
    <source>
        <dbReference type="SAM" id="MobiDB-lite"/>
    </source>
</evidence>
<keyword evidence="3" id="KW-1185">Reference proteome</keyword>
<gene>
    <name evidence="2" type="ORF">N658DRAFT_497856</name>
</gene>
<protein>
    <submittedName>
        <fullName evidence="2">Uncharacterized protein</fullName>
    </submittedName>
</protein>